<sequence length="97" mass="10821">MQEQFEITGNFETENSSKYLIQLCKHFAHKIPATVEGDKGQINFDIGTAALTAHDTALTATLVAGNAEALARLQHIVDDHLKRFAFREDFAGMTWQN</sequence>
<proteinExistence type="predicted"/>
<dbReference type="InterPro" id="IPR014543">
    <property type="entry name" value="UCP028291"/>
</dbReference>
<dbReference type="AlphaFoldDB" id="A0A2K9EPD8"/>
<organism evidence="1 2">
    <name type="scientific">Paracoccus tegillarcae</name>
    <dbReference type="NCBI Taxonomy" id="1529068"/>
    <lineage>
        <taxon>Bacteria</taxon>
        <taxon>Pseudomonadati</taxon>
        <taxon>Pseudomonadota</taxon>
        <taxon>Alphaproteobacteria</taxon>
        <taxon>Rhodobacterales</taxon>
        <taxon>Paracoccaceae</taxon>
        <taxon>Paracoccus</taxon>
    </lineage>
</organism>
<reference evidence="1 2" key="1">
    <citation type="submission" date="2017-12" db="EMBL/GenBank/DDBJ databases">
        <authorList>
            <person name="Hurst M.R.H."/>
        </authorList>
    </citation>
    <scope>NUCLEOTIDE SEQUENCE [LARGE SCALE GENOMIC DNA]</scope>
    <source>
        <strain evidence="1 2">BM15</strain>
    </source>
</reference>
<dbReference type="OrthoDB" id="9806511at2"/>
<gene>
    <name evidence="1" type="ORF">CUV01_03485</name>
</gene>
<protein>
    <submittedName>
        <fullName evidence="1">DUF2218 domain-containing protein</fullName>
    </submittedName>
</protein>
<dbReference type="RefSeq" id="WP_101459241.1">
    <property type="nucleotide sequence ID" value="NZ_CP025408.1"/>
</dbReference>
<evidence type="ECO:0000313" key="1">
    <source>
        <dbReference type="EMBL" id="AUH32566.1"/>
    </source>
</evidence>
<dbReference type="Gene3D" id="3.30.310.50">
    <property type="entry name" value="Alpha-D-phosphohexomutase, C-terminal domain"/>
    <property type="match status" value="1"/>
</dbReference>
<evidence type="ECO:0000313" key="2">
    <source>
        <dbReference type="Proteomes" id="UP000233742"/>
    </source>
</evidence>
<dbReference type="KEGG" id="paro:CUV01_03485"/>
<dbReference type="Proteomes" id="UP000233742">
    <property type="component" value="Chromosome"/>
</dbReference>
<dbReference type="Pfam" id="PF09981">
    <property type="entry name" value="DUF2218"/>
    <property type="match status" value="1"/>
</dbReference>
<dbReference type="PIRSF" id="PIRSF028291">
    <property type="entry name" value="UCP028291"/>
    <property type="match status" value="1"/>
</dbReference>
<name>A0A2K9EPD8_9RHOB</name>
<accession>A0A2K9EPD8</accession>
<keyword evidence="2" id="KW-1185">Reference proteome</keyword>
<dbReference type="EMBL" id="CP025408">
    <property type="protein sequence ID" value="AUH32566.1"/>
    <property type="molecule type" value="Genomic_DNA"/>
</dbReference>